<proteinExistence type="predicted"/>
<keyword evidence="2" id="KW-1185">Reference proteome</keyword>
<gene>
    <name evidence="1" type="ORF">Amon02_001053400</name>
</gene>
<reference evidence="1" key="1">
    <citation type="submission" date="2023-04" db="EMBL/GenBank/DDBJ databases">
        <title>Ambrosiozyma monospora NBRC 10751.</title>
        <authorList>
            <person name="Ichikawa N."/>
            <person name="Sato H."/>
            <person name="Tonouchi N."/>
        </authorList>
    </citation>
    <scope>NUCLEOTIDE SEQUENCE</scope>
    <source>
        <strain evidence="1">NBRC 10751</strain>
    </source>
</reference>
<comment type="caution">
    <text evidence="1">The sequence shown here is derived from an EMBL/GenBank/DDBJ whole genome shotgun (WGS) entry which is preliminary data.</text>
</comment>
<dbReference type="Proteomes" id="UP001165064">
    <property type="component" value="Unassembled WGS sequence"/>
</dbReference>
<protein>
    <submittedName>
        <fullName evidence="1">Unnamed protein product</fullName>
    </submittedName>
</protein>
<sequence>MAAIQEERSCSPGTERTTHIQSGVATAASPTEKPEETSKGRSQDCAPKSIQQSEIAEFTTNVPETPARKRKNAPSVTPSPSKRHQSYPQYPFPPYGFSFQFPLPPPTQQNQRGNSFVTGPPRNLPDSQRASPSNVFGYPMISNPFMPYPFALQQQTPAPEFQQQQSPLFQHQSPWFQQQPPQPQQQDLQQSGVQQTAIRQEGTPRSDNAASPYPNGPYPPYPFPYVMPFPVIPYPYPQPGPIETENENDWDKLEKLVEKVSQLDEEPKMDDNRKRALENNLSTLLTNLKKRKTS</sequence>
<name>A0ACB5TZR7_AMBMO</name>
<evidence type="ECO:0000313" key="1">
    <source>
        <dbReference type="EMBL" id="GME98828.1"/>
    </source>
</evidence>
<dbReference type="EMBL" id="BSXS01010747">
    <property type="protein sequence ID" value="GME98828.1"/>
    <property type="molecule type" value="Genomic_DNA"/>
</dbReference>
<accession>A0ACB5TZR7</accession>
<organism evidence="1 2">
    <name type="scientific">Ambrosiozyma monospora</name>
    <name type="common">Yeast</name>
    <name type="synonym">Endomycopsis monosporus</name>
    <dbReference type="NCBI Taxonomy" id="43982"/>
    <lineage>
        <taxon>Eukaryota</taxon>
        <taxon>Fungi</taxon>
        <taxon>Dikarya</taxon>
        <taxon>Ascomycota</taxon>
        <taxon>Saccharomycotina</taxon>
        <taxon>Pichiomycetes</taxon>
        <taxon>Pichiales</taxon>
        <taxon>Pichiaceae</taxon>
        <taxon>Ambrosiozyma</taxon>
    </lineage>
</organism>
<evidence type="ECO:0000313" key="2">
    <source>
        <dbReference type="Proteomes" id="UP001165064"/>
    </source>
</evidence>